<dbReference type="Pfam" id="PF03479">
    <property type="entry name" value="PCC"/>
    <property type="match status" value="1"/>
</dbReference>
<organism evidence="3 4">
    <name type="scientific">Ectopseudomonas mendocina</name>
    <name type="common">Pseudomonas mendocina</name>
    <dbReference type="NCBI Taxonomy" id="300"/>
    <lineage>
        <taxon>Bacteria</taxon>
        <taxon>Pseudomonadati</taxon>
        <taxon>Pseudomonadota</taxon>
        <taxon>Gammaproteobacteria</taxon>
        <taxon>Pseudomonadales</taxon>
        <taxon>Pseudomonadaceae</taxon>
        <taxon>Ectopseudomonas</taxon>
    </lineage>
</organism>
<feature type="signal peptide" evidence="1">
    <location>
        <begin position="1"/>
        <end position="21"/>
    </location>
</feature>
<feature type="domain" description="PPC" evidence="2">
    <location>
        <begin position="47"/>
        <end position="183"/>
    </location>
</feature>
<dbReference type="PANTHER" id="PTHR34988">
    <property type="entry name" value="PROTEIN, PUTATIVE-RELATED"/>
    <property type="match status" value="1"/>
</dbReference>
<proteinExistence type="predicted"/>
<dbReference type="CDD" id="cd11378">
    <property type="entry name" value="DUF296"/>
    <property type="match status" value="1"/>
</dbReference>
<evidence type="ECO:0000313" key="4">
    <source>
        <dbReference type="Proteomes" id="UP001476583"/>
    </source>
</evidence>
<dbReference type="PROSITE" id="PS51742">
    <property type="entry name" value="PPC"/>
    <property type="match status" value="1"/>
</dbReference>
<evidence type="ECO:0000313" key="3">
    <source>
        <dbReference type="EMBL" id="WXL24136.1"/>
    </source>
</evidence>
<feature type="chain" id="PRO_5046135266" evidence="1">
    <location>
        <begin position="22"/>
        <end position="185"/>
    </location>
</feature>
<evidence type="ECO:0000259" key="2">
    <source>
        <dbReference type="PROSITE" id="PS51742"/>
    </source>
</evidence>
<protein>
    <submittedName>
        <fullName evidence="3">PPC domain-containing DNA-binding protein</fullName>
    </submittedName>
</protein>
<evidence type="ECO:0000256" key="1">
    <source>
        <dbReference type="SAM" id="SignalP"/>
    </source>
</evidence>
<gene>
    <name evidence="3" type="ORF">WG219_12345</name>
</gene>
<keyword evidence="1" id="KW-0732">Signal</keyword>
<keyword evidence="3" id="KW-0238">DNA-binding</keyword>
<dbReference type="InterPro" id="IPR005175">
    <property type="entry name" value="PPC_dom"/>
</dbReference>
<sequence length="185" mass="20129">MKIQTLVISLTLLATSAAVNAADYIKPSDVKPYGEASSVQERLVSSSETEKTYALILREGDDVYTALNDFAVRHKVVGGRFTAIGAVKDVKVGWLDRQRKEYKVIAAGQQVEIIALTGDVGEVNGTPAVHAHVVLSRDDGSVWGGHLMHAVTSPTVEVIFTTYNTPMPKMFDDESGMTLFNFQNL</sequence>
<dbReference type="EMBL" id="CP148074">
    <property type="protein sequence ID" value="WXL24136.1"/>
    <property type="molecule type" value="Genomic_DNA"/>
</dbReference>
<reference evidence="3 4" key="1">
    <citation type="submission" date="2024-03" db="EMBL/GenBank/DDBJ databases">
        <title>Complete genome of BD2.</title>
        <authorList>
            <person name="Cao G."/>
        </authorList>
    </citation>
    <scope>NUCLEOTIDE SEQUENCE [LARGE SCALE GENOMIC DNA]</scope>
    <source>
        <strain evidence="3 4">BD2</strain>
    </source>
</reference>
<name>A0ABZ2RAT6_ECTME</name>
<dbReference type="SUPFAM" id="SSF117856">
    <property type="entry name" value="AF0104/ALDC/Ptd012-like"/>
    <property type="match status" value="1"/>
</dbReference>
<dbReference type="PANTHER" id="PTHR34988:SF1">
    <property type="entry name" value="DNA-BINDING PROTEIN"/>
    <property type="match status" value="1"/>
</dbReference>
<dbReference type="Proteomes" id="UP001476583">
    <property type="component" value="Chromosome"/>
</dbReference>
<keyword evidence="4" id="KW-1185">Reference proteome</keyword>
<dbReference type="Gene3D" id="3.30.1330.80">
    <property type="entry name" value="Hypothetical protein, similar to alpha- acetolactate decarboxylase, domain 2"/>
    <property type="match status" value="1"/>
</dbReference>
<accession>A0ABZ2RAT6</accession>
<dbReference type="GO" id="GO:0003677">
    <property type="term" value="F:DNA binding"/>
    <property type="evidence" value="ECO:0007669"/>
    <property type="project" value="UniProtKB-KW"/>
</dbReference>